<protein>
    <submittedName>
        <fullName evidence="1">Uncharacterized protein</fullName>
    </submittedName>
</protein>
<accession>A0AB39JCC5</accession>
<reference evidence="1" key="1">
    <citation type="submission" date="2024-03" db="EMBL/GenBank/DDBJ databases">
        <title>Eukaryotic viruses encode the ribosomal protein eL40.</title>
        <authorList>
            <person name="Thomy J."/>
            <person name="Schvarcz C.R."/>
            <person name="McBeain K.A."/>
            <person name="Edwards K.F."/>
            <person name="Steward G.F."/>
        </authorList>
    </citation>
    <scope>NUCLEOTIDE SEQUENCE</scope>
    <source>
        <strain evidence="1">FloV-SA2</strain>
    </source>
</reference>
<proteinExistence type="predicted"/>
<dbReference type="EMBL" id="PP542043">
    <property type="protein sequence ID" value="XDO02035.1"/>
    <property type="molecule type" value="Genomic_DNA"/>
</dbReference>
<gene>
    <name evidence="1" type="ORF">FloV-SA2_00216</name>
</gene>
<sequence>MSEQNEITSKTIDYKLDINSYKVDELLNLLDIKITDYDNYEDIIYDINKNANKNIEFFEKAKNKDLVEFFYDVKKTLSGNTQSVKDSEETETEAEKLLKFYVKKDSHNIIKYDNLNNFNNIRINRNTVTKLLTIDSRFRDNYSASLSTNFDITLQYIIKNVLEMRLSDIEFPATFYPIQDSYENNYFWIKIDYTNNTTGISDSVYLYIIIDSGNYYPADMLSDIQTELTALEYPITLSQNLSFENDGGIGVGDAKATISFDSTSSTNKLSGSTVNNIELNFNSAKILDTETDYNKIHEITSDDAKITNYYNVESTIPYRQRFGWMLGFREKEYTGSTTYTSEGQIDIIGPRYVYIILDDHITSHQNVNFFSNGAEGLLDGTIIARLSIQAYAFSVQSQSDIKTYSEPRYYFGPVNIDRISIKVVDEFNRILDLNGMDFSMSIQMLTKYDISKDLN</sequence>
<evidence type="ECO:0000313" key="1">
    <source>
        <dbReference type="EMBL" id="XDO02035.1"/>
    </source>
</evidence>
<organism evidence="1">
    <name type="scientific">Florenciella sp. virus SA2</name>
    <dbReference type="NCBI Taxonomy" id="3240092"/>
    <lineage>
        <taxon>Viruses</taxon>
    </lineage>
</organism>
<name>A0AB39JCC5_9VIRU</name>